<dbReference type="AlphaFoldDB" id="A0A0K3AUX6"/>
<dbReference type="WormBase" id="Y50D7A.13b">
    <property type="protein sequence ID" value="CE50849"/>
    <property type="gene ID" value="WBGene00194737"/>
</dbReference>
<dbReference type="AGR" id="WB:WBGene00194737"/>
<organism evidence="1 2">
    <name type="scientific">Caenorhabditis elegans</name>
    <dbReference type="NCBI Taxonomy" id="6239"/>
    <lineage>
        <taxon>Eukaryota</taxon>
        <taxon>Metazoa</taxon>
        <taxon>Ecdysozoa</taxon>
        <taxon>Nematoda</taxon>
        <taxon>Chromadorea</taxon>
        <taxon>Rhabditida</taxon>
        <taxon>Rhabditina</taxon>
        <taxon>Rhabditomorpha</taxon>
        <taxon>Rhabditoidea</taxon>
        <taxon>Rhabditidae</taxon>
        <taxon>Peloderinae</taxon>
        <taxon>Caenorhabditis</taxon>
    </lineage>
</organism>
<dbReference type="OrthoDB" id="406838at2759"/>
<protein>
    <submittedName>
        <fullName evidence="1">30S ribosomal protein S15</fullName>
    </submittedName>
</protein>
<dbReference type="Bgee" id="WBGene00194737">
    <property type="expression patterns" value="Expressed in pharyngeal muscle cell (C elegans) and 2 other cell types or tissues"/>
</dbReference>
<dbReference type="GeneID" id="13188188"/>
<keyword evidence="1" id="KW-0689">Ribosomal protein</keyword>
<dbReference type="RefSeq" id="NP_001299906.1">
    <property type="nucleotide sequence ID" value="NM_001312977.1"/>
</dbReference>
<keyword evidence="2" id="KW-1185">Reference proteome</keyword>
<evidence type="ECO:0000313" key="2">
    <source>
        <dbReference type="Proteomes" id="UP000001940"/>
    </source>
</evidence>
<evidence type="ECO:0000313" key="3">
    <source>
        <dbReference type="WormBase" id="Y50D7A.13b"/>
    </source>
</evidence>
<accession>A0A0K3AUX6</accession>
<dbReference type="Proteomes" id="UP000001940">
    <property type="component" value="Chromosome III"/>
</dbReference>
<dbReference type="GO" id="GO:0005840">
    <property type="term" value="C:ribosome"/>
    <property type="evidence" value="ECO:0007669"/>
    <property type="project" value="UniProtKB-KW"/>
</dbReference>
<dbReference type="SMR" id="A0A0K3AUX6"/>
<sequence>MRKHYEKPAKIGKIQLSKYDIRAIRKLYGQ</sequence>
<reference evidence="1 2" key="1">
    <citation type="journal article" date="1998" name="Science">
        <title>Genome sequence of the nematode C. elegans: a platform for investigating biology.</title>
        <authorList>
            <consortium name="The C. elegans sequencing consortium"/>
            <person name="Sulson J.E."/>
            <person name="Waterston R."/>
        </authorList>
    </citation>
    <scope>NUCLEOTIDE SEQUENCE [LARGE SCALE GENOMIC DNA]</scope>
    <source>
        <strain evidence="1 2">Bristol N2</strain>
    </source>
</reference>
<gene>
    <name evidence="1" type="ORF">CELE_Y50D7A.13</name>
    <name evidence="1 3" type="ORF">Y50D7A.13</name>
</gene>
<keyword evidence="1" id="KW-0687">Ribonucleoprotein</keyword>
<dbReference type="eggNOG" id="KOG1565">
    <property type="taxonomic scope" value="Eukaryota"/>
</dbReference>
<dbReference type="CTD" id="13188188"/>
<dbReference type="ExpressionAtlas" id="A0A0K3AUX6">
    <property type="expression patterns" value="baseline"/>
</dbReference>
<evidence type="ECO:0000313" key="1">
    <source>
        <dbReference type="EMBL" id="CTQ86606.1"/>
    </source>
</evidence>
<name>A0A0K3AUX6_CAEEL</name>
<proteinExistence type="predicted"/>
<dbReference type="EMBL" id="BX284603">
    <property type="protein sequence ID" value="CTQ86606.1"/>
    <property type="molecule type" value="Genomic_DNA"/>
</dbReference>
<dbReference type="PaxDb" id="6239-Y50D7A.12"/>